<dbReference type="EMBL" id="JBHSBH010000010">
    <property type="protein sequence ID" value="MFC3997446.1"/>
    <property type="molecule type" value="Genomic_DNA"/>
</dbReference>
<dbReference type="Proteomes" id="UP001595847">
    <property type="component" value="Unassembled WGS sequence"/>
</dbReference>
<comment type="caution">
    <text evidence="1">The sequence shown here is derived from an EMBL/GenBank/DDBJ whole genome shotgun (WGS) entry which is preliminary data.</text>
</comment>
<evidence type="ECO:0000313" key="1">
    <source>
        <dbReference type="EMBL" id="MFC3997446.1"/>
    </source>
</evidence>
<dbReference type="RefSeq" id="WP_378534921.1">
    <property type="nucleotide sequence ID" value="NZ_JBHSBH010000010.1"/>
</dbReference>
<name>A0ABV8FMS1_9ACTN</name>
<reference evidence="2" key="1">
    <citation type="journal article" date="2019" name="Int. J. Syst. Evol. Microbiol.">
        <title>The Global Catalogue of Microorganisms (GCM) 10K type strain sequencing project: providing services to taxonomists for standard genome sequencing and annotation.</title>
        <authorList>
            <consortium name="The Broad Institute Genomics Platform"/>
            <consortium name="The Broad Institute Genome Sequencing Center for Infectious Disease"/>
            <person name="Wu L."/>
            <person name="Ma J."/>
        </authorList>
    </citation>
    <scope>NUCLEOTIDE SEQUENCE [LARGE SCALE GENOMIC DNA]</scope>
    <source>
        <strain evidence="2">TBRC 1826</strain>
    </source>
</reference>
<protein>
    <submittedName>
        <fullName evidence="1">Uncharacterized protein</fullName>
    </submittedName>
</protein>
<gene>
    <name evidence="1" type="ORF">ACFOVU_16055</name>
</gene>
<organism evidence="1 2">
    <name type="scientific">Nocardiopsis sediminis</name>
    <dbReference type="NCBI Taxonomy" id="1778267"/>
    <lineage>
        <taxon>Bacteria</taxon>
        <taxon>Bacillati</taxon>
        <taxon>Actinomycetota</taxon>
        <taxon>Actinomycetes</taxon>
        <taxon>Streptosporangiales</taxon>
        <taxon>Nocardiopsidaceae</taxon>
        <taxon>Nocardiopsis</taxon>
    </lineage>
</organism>
<evidence type="ECO:0000313" key="2">
    <source>
        <dbReference type="Proteomes" id="UP001595847"/>
    </source>
</evidence>
<sequence>MSTQGETPDGESGGAPLDIASVELLHANEGDTWVGREAVHLGDAELAELDTLLYEDQDAYRERMFGYGLQDLVTNRIEVVLRGADPDGMRIMGMRAAKECSPDPATGTLFYSPSAGLDGKEVVYFDLDSSDPFAQKMVDDEPTGEDYFAEDTYRLAPGEDVVFEMHARRLDGSCEFRIEVDVLAGDGRRSTEVIDAGGEPFWVSGWASEWDDYEASYIGGVANPDPSSGWRPTGPEDVFPVDY</sequence>
<keyword evidence="2" id="KW-1185">Reference proteome</keyword>
<accession>A0ABV8FMS1</accession>
<proteinExistence type="predicted"/>